<evidence type="ECO:0008006" key="4">
    <source>
        <dbReference type="Google" id="ProtNLM"/>
    </source>
</evidence>
<proteinExistence type="predicted"/>
<feature type="transmembrane region" description="Helical" evidence="1">
    <location>
        <begin position="130"/>
        <end position="151"/>
    </location>
</feature>
<feature type="transmembrane region" description="Helical" evidence="1">
    <location>
        <begin position="172"/>
        <end position="189"/>
    </location>
</feature>
<feature type="transmembrane region" description="Helical" evidence="1">
    <location>
        <begin position="261"/>
        <end position="279"/>
    </location>
</feature>
<feature type="transmembrane region" description="Helical" evidence="1">
    <location>
        <begin position="235"/>
        <end position="255"/>
    </location>
</feature>
<keyword evidence="1" id="KW-0812">Transmembrane</keyword>
<keyword evidence="1" id="KW-0472">Membrane</keyword>
<accession>A0A653IEY5</accession>
<feature type="transmembrane region" description="Helical" evidence="1">
    <location>
        <begin position="70"/>
        <end position="89"/>
    </location>
</feature>
<organism evidence="2 3">
    <name type="scientific">Exiguobacterium oxidotolerans</name>
    <dbReference type="NCBI Taxonomy" id="223958"/>
    <lineage>
        <taxon>Bacteria</taxon>
        <taxon>Bacillati</taxon>
        <taxon>Bacillota</taxon>
        <taxon>Bacilli</taxon>
        <taxon>Bacillales</taxon>
        <taxon>Bacillales Family XII. Incertae Sedis</taxon>
        <taxon>Exiguobacterium</taxon>
    </lineage>
</organism>
<feature type="transmembrane region" description="Helical" evidence="1">
    <location>
        <begin position="291"/>
        <end position="310"/>
    </location>
</feature>
<sequence length="312" mass="33318">MLAIIIGLAIGIIVPVQTSVNTRLRGVVGSPFTASFISFSIGTVFLVLLTVIVEGDFTLNEALWTTEPRWIWFGGVLGVIFLTGNILLFPKLGGVQTVIMPIFGQVIMGLLIDHFGWFDSAVNRLSPTRLIGAVLVLLGVVGTVALGDWLAKRRQRGQQETKNLAEVNLTGWRLLGIVTGMMSAMQAAINGHLGSVLDSAIKGALISFVIGTLTLLFVLLLVRPKLQLDRTAPKPWWMFIGGLIGATFIAGNAFIVPLVGTGVAIIIVTIGLLTGSLLIDRFGWFGAARTPITGVQILSLLVMIGGIVLIRL</sequence>
<feature type="transmembrane region" description="Helical" evidence="1">
    <location>
        <begin position="98"/>
        <end position="118"/>
    </location>
</feature>
<protein>
    <recommendedName>
        <fullName evidence="4">DMT family transporter</fullName>
    </recommendedName>
</protein>
<dbReference type="RefSeq" id="WP_159173623.1">
    <property type="nucleotide sequence ID" value="NZ_LR732312.1"/>
</dbReference>
<name>A0A653IEY5_9BACL</name>
<dbReference type="AlphaFoldDB" id="A0A653IEY5"/>
<dbReference type="Proteomes" id="UP000439752">
    <property type="component" value="Unassembled WGS sequence"/>
</dbReference>
<dbReference type="PANTHER" id="PTHR34821">
    <property type="entry name" value="INNER MEMBRANE PROTEIN YDCZ"/>
    <property type="match status" value="1"/>
</dbReference>
<keyword evidence="1" id="KW-1133">Transmembrane helix</keyword>
<evidence type="ECO:0000256" key="1">
    <source>
        <dbReference type="SAM" id="Phobius"/>
    </source>
</evidence>
<dbReference type="InterPro" id="IPR006750">
    <property type="entry name" value="YdcZ"/>
</dbReference>
<evidence type="ECO:0000313" key="2">
    <source>
        <dbReference type="EMBL" id="VWX37641.1"/>
    </source>
</evidence>
<keyword evidence="3" id="KW-1185">Reference proteome</keyword>
<dbReference type="PANTHER" id="PTHR34821:SF2">
    <property type="entry name" value="INNER MEMBRANE PROTEIN YDCZ"/>
    <property type="match status" value="1"/>
</dbReference>
<dbReference type="Pfam" id="PF04657">
    <property type="entry name" value="DMT_YdcZ"/>
    <property type="match status" value="2"/>
</dbReference>
<reference evidence="2 3" key="1">
    <citation type="submission" date="2019-10" db="EMBL/GenBank/DDBJ databases">
        <authorList>
            <person name="Karimi E."/>
        </authorList>
    </citation>
    <scope>NUCLEOTIDE SEQUENCE [LARGE SCALE GENOMIC DNA]</scope>
    <source>
        <strain evidence="2">Exiguobacterium sp. 9Y</strain>
    </source>
</reference>
<dbReference type="GO" id="GO:0005886">
    <property type="term" value="C:plasma membrane"/>
    <property type="evidence" value="ECO:0007669"/>
    <property type="project" value="TreeGrafter"/>
</dbReference>
<dbReference type="EMBL" id="CABWKQ010000027">
    <property type="protein sequence ID" value="VWX37641.1"/>
    <property type="molecule type" value="Genomic_DNA"/>
</dbReference>
<evidence type="ECO:0000313" key="3">
    <source>
        <dbReference type="Proteomes" id="UP000439752"/>
    </source>
</evidence>
<feature type="transmembrane region" description="Helical" evidence="1">
    <location>
        <begin position="201"/>
        <end position="223"/>
    </location>
</feature>
<gene>
    <name evidence="2" type="ORF">EXIGUO9Y_330065</name>
</gene>